<dbReference type="GO" id="GO:0006631">
    <property type="term" value="P:fatty acid metabolic process"/>
    <property type="evidence" value="ECO:0007669"/>
    <property type="project" value="TreeGrafter"/>
</dbReference>
<protein>
    <submittedName>
        <fullName evidence="5">AMP-dependent synthetase and ligase</fullName>
    </submittedName>
</protein>
<dbReference type="KEGG" id="pla:Plav_3090"/>
<dbReference type="GO" id="GO:0031956">
    <property type="term" value="F:medium-chain fatty acid-CoA ligase activity"/>
    <property type="evidence" value="ECO:0007669"/>
    <property type="project" value="TreeGrafter"/>
</dbReference>
<dbReference type="InterPro" id="IPR000873">
    <property type="entry name" value="AMP-dep_synth/lig_dom"/>
</dbReference>
<evidence type="ECO:0000313" key="5">
    <source>
        <dbReference type="EMBL" id="ABS64697.1"/>
    </source>
</evidence>
<evidence type="ECO:0000259" key="3">
    <source>
        <dbReference type="Pfam" id="PF00501"/>
    </source>
</evidence>
<dbReference type="Proteomes" id="UP000006377">
    <property type="component" value="Chromosome"/>
</dbReference>
<dbReference type="RefSeq" id="WP_012112019.1">
    <property type="nucleotide sequence ID" value="NC_009719.1"/>
</dbReference>
<dbReference type="Pfam" id="PF00501">
    <property type="entry name" value="AMP-binding"/>
    <property type="match status" value="1"/>
</dbReference>
<dbReference type="AlphaFoldDB" id="A7HXR4"/>
<dbReference type="STRING" id="402881.Plav_3090"/>
<dbReference type="Gene3D" id="3.30.300.30">
    <property type="match status" value="1"/>
</dbReference>
<accession>A7HXR4</accession>
<dbReference type="InterPro" id="IPR042099">
    <property type="entry name" value="ANL_N_sf"/>
</dbReference>
<reference evidence="5 6" key="1">
    <citation type="journal article" date="2011" name="Stand. Genomic Sci.">
        <title>Complete genome sequence of Parvibaculum lavamentivorans type strain (DS-1(T)).</title>
        <authorList>
            <person name="Schleheck D."/>
            <person name="Weiss M."/>
            <person name="Pitluck S."/>
            <person name="Bruce D."/>
            <person name="Land M.L."/>
            <person name="Han S."/>
            <person name="Saunders E."/>
            <person name="Tapia R."/>
            <person name="Detter C."/>
            <person name="Brettin T."/>
            <person name="Han J."/>
            <person name="Woyke T."/>
            <person name="Goodwin L."/>
            <person name="Pennacchio L."/>
            <person name="Nolan M."/>
            <person name="Cook A.M."/>
            <person name="Kjelleberg S."/>
            <person name="Thomas T."/>
        </authorList>
    </citation>
    <scope>NUCLEOTIDE SEQUENCE [LARGE SCALE GENOMIC DNA]</scope>
    <source>
        <strain evidence="6">DS-1 / DSM 13023 / NCIMB 13966</strain>
    </source>
</reference>
<organism evidence="5 6">
    <name type="scientific">Parvibaculum lavamentivorans (strain DS-1 / DSM 13023 / NCIMB 13966)</name>
    <dbReference type="NCBI Taxonomy" id="402881"/>
    <lineage>
        <taxon>Bacteria</taxon>
        <taxon>Pseudomonadati</taxon>
        <taxon>Pseudomonadota</taxon>
        <taxon>Alphaproteobacteria</taxon>
        <taxon>Hyphomicrobiales</taxon>
        <taxon>Parvibaculaceae</taxon>
        <taxon>Parvibaculum</taxon>
    </lineage>
</organism>
<dbReference type="PANTHER" id="PTHR43201:SF5">
    <property type="entry name" value="MEDIUM-CHAIN ACYL-COA LIGASE ACSF2, MITOCHONDRIAL"/>
    <property type="match status" value="1"/>
</dbReference>
<feature type="domain" description="AMP-dependent synthetase/ligase" evidence="3">
    <location>
        <begin position="27"/>
        <end position="410"/>
    </location>
</feature>
<evidence type="ECO:0000256" key="2">
    <source>
        <dbReference type="ARBA" id="ARBA00022598"/>
    </source>
</evidence>
<keyword evidence="6" id="KW-1185">Reference proteome</keyword>
<feature type="domain" description="AMP-binding enzyme C-terminal" evidence="4">
    <location>
        <begin position="465"/>
        <end position="541"/>
    </location>
</feature>
<proteinExistence type="inferred from homology"/>
<dbReference type="eggNOG" id="COG0318">
    <property type="taxonomic scope" value="Bacteria"/>
</dbReference>
<evidence type="ECO:0000256" key="1">
    <source>
        <dbReference type="ARBA" id="ARBA00006432"/>
    </source>
</evidence>
<keyword evidence="2 5" id="KW-0436">Ligase</keyword>
<dbReference type="OrthoDB" id="7842397at2"/>
<dbReference type="Gene3D" id="3.40.50.12780">
    <property type="entry name" value="N-terminal domain of ligase-like"/>
    <property type="match status" value="1"/>
</dbReference>
<gene>
    <name evidence="5" type="ordered locus">Plav_3090</name>
</gene>
<name>A7HXR4_PARL1</name>
<evidence type="ECO:0000313" key="6">
    <source>
        <dbReference type="Proteomes" id="UP000006377"/>
    </source>
</evidence>
<dbReference type="HOGENOM" id="CLU_000022_59_9_5"/>
<dbReference type="SUPFAM" id="SSF56801">
    <property type="entry name" value="Acetyl-CoA synthetase-like"/>
    <property type="match status" value="1"/>
</dbReference>
<dbReference type="Pfam" id="PF13193">
    <property type="entry name" value="AMP-binding_C"/>
    <property type="match status" value="1"/>
</dbReference>
<dbReference type="InterPro" id="IPR025110">
    <property type="entry name" value="AMP-bd_C"/>
</dbReference>
<sequence length="553" mass="59300">MILASKSDIEAHTKAGWWGTETIDARFRANAAANPGRTAVADPPNRVDIDGREPRRLTYRELGAEADRIATAFLDAGLKKDDVVAVQLPNVVELVAVYLGAWRAGLIVTPAPVQWRAHELGDVLAFVGAKAVVTARNIRGHDHAAMFESLKPKLPGLSKLFVIGETAWPEADSARLDALPAADANDAATICWTSGTEARPKGVPRSHNHWMIAGLACADAAQLQPGDTVLNPFPLVNMAAIGGCFMPWLLTGGTLVQHHPFDLPVFLKQLVGEKITYTVAPPAVLSLLLKEEKLMASLDLSAVRSIGSGSAPLSPWMVKTWQEQYGLPIVNIFGSNEGTCLISGAGDVPDPEERAQFFPRFGVKGFDWPAKIAGSIETKLIDLQSGEEITEPGKPGELLIKGATVFAGYYRAGDGGGPAEAIDKDGFFHTGDVFEIAGDGNRYYRFVERAKDIIIRGGMNISPGEIDGLLAGMPKLREAAVVGYADGVMGERICAVAVPAEGESVTLEDVRAHLMKSDIAAYKLPERLELAEALPRNPLGKVLRRQLREMIGG</sequence>
<dbReference type="InterPro" id="IPR045851">
    <property type="entry name" value="AMP-bd_C_sf"/>
</dbReference>
<comment type="similarity">
    <text evidence="1">Belongs to the ATP-dependent AMP-binding enzyme family.</text>
</comment>
<dbReference type="EMBL" id="CP000774">
    <property type="protein sequence ID" value="ABS64697.1"/>
    <property type="molecule type" value="Genomic_DNA"/>
</dbReference>
<evidence type="ECO:0000259" key="4">
    <source>
        <dbReference type="Pfam" id="PF13193"/>
    </source>
</evidence>
<dbReference type="PANTHER" id="PTHR43201">
    <property type="entry name" value="ACYL-COA SYNTHETASE"/>
    <property type="match status" value="1"/>
</dbReference>